<dbReference type="InterPro" id="IPR036397">
    <property type="entry name" value="RNaseH_sf"/>
</dbReference>
<organism evidence="2">
    <name type="scientific">Amblyomma cajennense</name>
    <name type="common">Cayenne tick</name>
    <name type="synonym">Acarus cajennensis</name>
    <dbReference type="NCBI Taxonomy" id="34607"/>
    <lineage>
        <taxon>Eukaryota</taxon>
        <taxon>Metazoa</taxon>
        <taxon>Ecdysozoa</taxon>
        <taxon>Arthropoda</taxon>
        <taxon>Chelicerata</taxon>
        <taxon>Arachnida</taxon>
        <taxon>Acari</taxon>
        <taxon>Parasitiformes</taxon>
        <taxon>Ixodida</taxon>
        <taxon>Ixodoidea</taxon>
        <taxon>Ixodidae</taxon>
        <taxon>Amblyomminae</taxon>
        <taxon>Amblyomma</taxon>
    </lineage>
</organism>
<dbReference type="InterPro" id="IPR002156">
    <property type="entry name" value="RNaseH_domain"/>
</dbReference>
<sequence>MYADDICIWASSVTRLQVRARLQRAASITSSYLQKQGLSVSPEKCALVAFTRKCMTPYPVRIDGQVISYSKFHRFLGILIDRNLSWSPHCTLLKKKLTSIAHLLRFLGGKSWGSSVQSMLKLYRALFVGCLRYSTPVLSNTCKTNMRALQTVQGQALRTCLGLPRSASTLGSIALAKDHPISTYIVLDCLRMHIRHISRIPQHHLASLPLQRPHSAFAKVIMTQQSSIPQQFTPAALPPSPLWCMRLPCVRLAILGIAKKSNLSTPAIKQLTLSMLHFEYWDRTHVYTDGSVTSTSSACAVVVPARQTQIHQQISHRTTSTGAELAALLVAVQYISQQSPQKWAVFCDSKLPYNVFNLP</sequence>
<dbReference type="Gene3D" id="3.30.420.10">
    <property type="entry name" value="Ribonuclease H-like superfamily/Ribonuclease H"/>
    <property type="match status" value="1"/>
</dbReference>
<feature type="domain" description="Reverse transcriptase" evidence="1">
    <location>
        <begin position="1"/>
        <end position="80"/>
    </location>
</feature>
<protein>
    <submittedName>
        <fullName evidence="2">Putative outcast ele5 orf1-h 1e-40-j 4</fullName>
    </submittedName>
</protein>
<evidence type="ECO:0000313" key="2">
    <source>
        <dbReference type="EMBL" id="JAC24456.1"/>
    </source>
</evidence>
<dbReference type="SUPFAM" id="SSF53098">
    <property type="entry name" value="Ribonuclease H-like"/>
    <property type="match status" value="1"/>
</dbReference>
<reference evidence="2" key="1">
    <citation type="submission" date="2014-03" db="EMBL/GenBank/DDBJ databases">
        <title>The sialotranscriptome of Amblyomma triste, Amblyomma parvum and Amblyomma cajennense ticks, uncovered by 454-based RNA-seq.</title>
        <authorList>
            <person name="Garcia G.R."/>
            <person name="Gardinassi L.G."/>
            <person name="Ribeiro J.M."/>
            <person name="Anatriello E."/>
            <person name="Ferreira B.R."/>
            <person name="Moreira H.N."/>
            <person name="Mafra C."/>
            <person name="Olegario M.M."/>
            <person name="Szabo P.J."/>
            <person name="Miranda-Santos I.K."/>
            <person name="Maruyama S.R."/>
        </authorList>
    </citation>
    <scope>NUCLEOTIDE SEQUENCE</scope>
    <source>
        <strain evidence="2">Uberlandia</strain>
        <tissue evidence="2">Salivary glands</tissue>
    </source>
</reference>
<dbReference type="AlphaFoldDB" id="A0A023FRN3"/>
<proteinExistence type="evidence at transcript level"/>
<evidence type="ECO:0000259" key="1">
    <source>
        <dbReference type="PROSITE" id="PS50878"/>
    </source>
</evidence>
<dbReference type="InterPro" id="IPR012337">
    <property type="entry name" value="RNaseH-like_sf"/>
</dbReference>
<dbReference type="PROSITE" id="PS50878">
    <property type="entry name" value="RT_POL"/>
    <property type="match status" value="1"/>
</dbReference>
<dbReference type="Pfam" id="PF00075">
    <property type="entry name" value="RNase_H"/>
    <property type="match status" value="1"/>
</dbReference>
<name>A0A023FRN3_AMBCJ</name>
<dbReference type="EMBL" id="GBBK01000026">
    <property type="protein sequence ID" value="JAC24456.1"/>
    <property type="molecule type" value="mRNA"/>
</dbReference>
<accession>A0A023FRN3</accession>
<dbReference type="GO" id="GO:0004523">
    <property type="term" value="F:RNA-DNA hybrid ribonuclease activity"/>
    <property type="evidence" value="ECO:0007669"/>
    <property type="project" value="InterPro"/>
</dbReference>
<dbReference type="GO" id="GO:0003676">
    <property type="term" value="F:nucleic acid binding"/>
    <property type="evidence" value="ECO:0007669"/>
    <property type="project" value="InterPro"/>
</dbReference>
<dbReference type="InterPro" id="IPR000477">
    <property type="entry name" value="RT_dom"/>
</dbReference>
<dbReference type="PANTHER" id="PTHR33332">
    <property type="entry name" value="REVERSE TRANSCRIPTASE DOMAIN-CONTAINING PROTEIN"/>
    <property type="match status" value="1"/>
</dbReference>